<feature type="region of interest" description="Disordered" evidence="1">
    <location>
        <begin position="26"/>
        <end position="45"/>
    </location>
</feature>
<keyword evidence="2" id="KW-0812">Transmembrane</keyword>
<evidence type="ECO:0000313" key="3">
    <source>
        <dbReference type="EMBL" id="OJJ75097.1"/>
    </source>
</evidence>
<name>A0A1L9UTU9_ASPBC</name>
<feature type="transmembrane region" description="Helical" evidence="2">
    <location>
        <begin position="53"/>
        <end position="71"/>
    </location>
</feature>
<dbReference type="AlphaFoldDB" id="A0A1L9UTU9"/>
<organism evidence="3 4">
    <name type="scientific">Aspergillus brasiliensis (strain CBS 101740 / IMI 381727 / IBT 21946)</name>
    <dbReference type="NCBI Taxonomy" id="767769"/>
    <lineage>
        <taxon>Eukaryota</taxon>
        <taxon>Fungi</taxon>
        <taxon>Dikarya</taxon>
        <taxon>Ascomycota</taxon>
        <taxon>Pezizomycotina</taxon>
        <taxon>Eurotiomycetes</taxon>
        <taxon>Eurotiomycetidae</taxon>
        <taxon>Eurotiales</taxon>
        <taxon>Aspergillaceae</taxon>
        <taxon>Aspergillus</taxon>
        <taxon>Aspergillus subgen. Circumdati</taxon>
    </lineage>
</organism>
<dbReference type="GeneID" id="93578351"/>
<reference evidence="4" key="1">
    <citation type="journal article" date="2017" name="Genome Biol.">
        <title>Comparative genomics reveals high biological diversity and specific adaptations in the industrially and medically important fungal genus Aspergillus.</title>
        <authorList>
            <person name="de Vries R.P."/>
            <person name="Riley R."/>
            <person name="Wiebenga A."/>
            <person name="Aguilar-Osorio G."/>
            <person name="Amillis S."/>
            <person name="Uchima C.A."/>
            <person name="Anderluh G."/>
            <person name="Asadollahi M."/>
            <person name="Askin M."/>
            <person name="Barry K."/>
            <person name="Battaglia E."/>
            <person name="Bayram O."/>
            <person name="Benocci T."/>
            <person name="Braus-Stromeyer S.A."/>
            <person name="Caldana C."/>
            <person name="Canovas D."/>
            <person name="Cerqueira G.C."/>
            <person name="Chen F."/>
            <person name="Chen W."/>
            <person name="Choi C."/>
            <person name="Clum A."/>
            <person name="Dos Santos R.A."/>
            <person name="Damasio A.R."/>
            <person name="Diallinas G."/>
            <person name="Emri T."/>
            <person name="Fekete E."/>
            <person name="Flipphi M."/>
            <person name="Freyberg S."/>
            <person name="Gallo A."/>
            <person name="Gournas C."/>
            <person name="Habgood R."/>
            <person name="Hainaut M."/>
            <person name="Harispe M.L."/>
            <person name="Henrissat B."/>
            <person name="Hilden K.S."/>
            <person name="Hope R."/>
            <person name="Hossain A."/>
            <person name="Karabika E."/>
            <person name="Karaffa L."/>
            <person name="Karanyi Z."/>
            <person name="Krasevec N."/>
            <person name="Kuo A."/>
            <person name="Kusch H."/>
            <person name="LaButti K."/>
            <person name="Lagendijk E.L."/>
            <person name="Lapidus A."/>
            <person name="Levasseur A."/>
            <person name="Lindquist E."/>
            <person name="Lipzen A."/>
            <person name="Logrieco A.F."/>
            <person name="MacCabe A."/>
            <person name="Maekelae M.R."/>
            <person name="Malavazi I."/>
            <person name="Melin P."/>
            <person name="Meyer V."/>
            <person name="Mielnichuk N."/>
            <person name="Miskei M."/>
            <person name="Molnar A.P."/>
            <person name="Mule G."/>
            <person name="Ngan C.Y."/>
            <person name="Orejas M."/>
            <person name="Orosz E."/>
            <person name="Ouedraogo J.P."/>
            <person name="Overkamp K.M."/>
            <person name="Park H.-S."/>
            <person name="Perrone G."/>
            <person name="Piumi F."/>
            <person name="Punt P.J."/>
            <person name="Ram A.F."/>
            <person name="Ramon A."/>
            <person name="Rauscher S."/>
            <person name="Record E."/>
            <person name="Riano-Pachon D.M."/>
            <person name="Robert V."/>
            <person name="Roehrig J."/>
            <person name="Ruller R."/>
            <person name="Salamov A."/>
            <person name="Salih N.S."/>
            <person name="Samson R.A."/>
            <person name="Sandor E."/>
            <person name="Sanguinetti M."/>
            <person name="Schuetze T."/>
            <person name="Sepcic K."/>
            <person name="Shelest E."/>
            <person name="Sherlock G."/>
            <person name="Sophianopoulou V."/>
            <person name="Squina F.M."/>
            <person name="Sun H."/>
            <person name="Susca A."/>
            <person name="Todd R.B."/>
            <person name="Tsang A."/>
            <person name="Unkles S.E."/>
            <person name="van de Wiele N."/>
            <person name="van Rossen-Uffink D."/>
            <person name="Oliveira J.V."/>
            <person name="Vesth T.C."/>
            <person name="Visser J."/>
            <person name="Yu J.-H."/>
            <person name="Zhou M."/>
            <person name="Andersen M.R."/>
            <person name="Archer D.B."/>
            <person name="Baker S.E."/>
            <person name="Benoit I."/>
            <person name="Brakhage A.A."/>
            <person name="Braus G.H."/>
            <person name="Fischer R."/>
            <person name="Frisvad J.C."/>
            <person name="Goldman G.H."/>
            <person name="Houbraken J."/>
            <person name="Oakley B."/>
            <person name="Pocsi I."/>
            <person name="Scazzocchio C."/>
            <person name="Seiboth B."/>
            <person name="vanKuyk P.A."/>
            <person name="Wortman J."/>
            <person name="Dyer P.S."/>
            <person name="Grigoriev I.V."/>
        </authorList>
    </citation>
    <scope>NUCLEOTIDE SEQUENCE [LARGE SCALE GENOMIC DNA]</scope>
    <source>
        <strain evidence="4">CBS 101740 / IMI 381727 / IBT 21946</strain>
    </source>
</reference>
<proteinExistence type="predicted"/>
<dbReference type="VEuPathDB" id="FungiDB:ASPBRDRAFT_474849"/>
<keyword evidence="2" id="KW-1133">Transmembrane helix</keyword>
<keyword evidence="2" id="KW-0472">Membrane</keyword>
<sequence>MDQAASRKSGDAQRATGAFRLCQSESAEDLRLGPPEVQRPARPTHGRSIHGRLVLALLFLLLVACCLSYCYCCCYCCCCCYGLSITTRFPTVRTPFCPQLFYSGFIDF</sequence>
<evidence type="ECO:0000313" key="4">
    <source>
        <dbReference type="Proteomes" id="UP000184499"/>
    </source>
</evidence>
<keyword evidence="4" id="KW-1185">Reference proteome</keyword>
<gene>
    <name evidence="3" type="ORF">ASPBRDRAFT_474849</name>
</gene>
<dbReference type="RefSeq" id="XP_067482345.1">
    <property type="nucleotide sequence ID" value="XM_067625863.1"/>
</dbReference>
<evidence type="ECO:0000256" key="2">
    <source>
        <dbReference type="SAM" id="Phobius"/>
    </source>
</evidence>
<evidence type="ECO:0000256" key="1">
    <source>
        <dbReference type="SAM" id="MobiDB-lite"/>
    </source>
</evidence>
<dbReference type="EMBL" id="KV878681">
    <property type="protein sequence ID" value="OJJ75097.1"/>
    <property type="molecule type" value="Genomic_DNA"/>
</dbReference>
<accession>A0A1L9UTU9</accession>
<protein>
    <submittedName>
        <fullName evidence="3">Uncharacterized protein</fullName>
    </submittedName>
</protein>
<dbReference type="Proteomes" id="UP000184499">
    <property type="component" value="Unassembled WGS sequence"/>
</dbReference>